<dbReference type="InterPro" id="IPR004299">
    <property type="entry name" value="MBOAT_fam"/>
</dbReference>
<dbReference type="EnsemblMetazoa" id="Aqu2.1.33601_001">
    <property type="protein sequence ID" value="Aqu2.1.33601_001"/>
    <property type="gene ID" value="Aqu2.1.33601"/>
</dbReference>
<feature type="transmembrane region" description="Helical" evidence="9">
    <location>
        <begin position="350"/>
        <end position="367"/>
    </location>
</feature>
<dbReference type="EnsemblMetazoa" id="XM_019995671.1">
    <property type="protein sequence ID" value="XP_019851230.1"/>
    <property type="gene ID" value="LOC105312507"/>
</dbReference>
<name>A0A1X7V0X3_AMPQE</name>
<evidence type="ECO:0000256" key="9">
    <source>
        <dbReference type="SAM" id="Phobius"/>
    </source>
</evidence>
<evidence type="ECO:0000313" key="11">
    <source>
        <dbReference type="Proteomes" id="UP000007879"/>
    </source>
</evidence>
<dbReference type="KEGG" id="aqu:105312507"/>
<feature type="transmembrane region" description="Helical" evidence="9">
    <location>
        <begin position="123"/>
        <end position="142"/>
    </location>
</feature>
<keyword evidence="11" id="KW-1185">Reference proteome</keyword>
<evidence type="ECO:0000256" key="2">
    <source>
        <dbReference type="ARBA" id="ARBA00009010"/>
    </source>
</evidence>
<dbReference type="GO" id="GO:0005789">
    <property type="term" value="C:endoplasmic reticulum membrane"/>
    <property type="evidence" value="ECO:0007669"/>
    <property type="project" value="UniProtKB-SubCell"/>
</dbReference>
<feature type="transmembrane region" description="Helical" evidence="9">
    <location>
        <begin position="89"/>
        <end position="111"/>
    </location>
</feature>
<feature type="transmembrane region" description="Helical" evidence="9">
    <location>
        <begin position="405"/>
        <end position="424"/>
    </location>
</feature>
<comment type="similarity">
    <text evidence="2">Belongs to the membrane-bound acyltransferase family. Sterol o-acyltransferase subfamily.</text>
</comment>
<dbReference type="STRING" id="400682.A0A1X7V0X3"/>
<reference evidence="11" key="1">
    <citation type="journal article" date="2010" name="Nature">
        <title>The Amphimedon queenslandica genome and the evolution of animal complexity.</title>
        <authorList>
            <person name="Srivastava M."/>
            <person name="Simakov O."/>
            <person name="Chapman J."/>
            <person name="Fahey B."/>
            <person name="Gauthier M.E."/>
            <person name="Mitros T."/>
            <person name="Richards G.S."/>
            <person name="Conaco C."/>
            <person name="Dacre M."/>
            <person name="Hellsten U."/>
            <person name="Larroux C."/>
            <person name="Putnam N.H."/>
            <person name="Stanke M."/>
            <person name="Adamska M."/>
            <person name="Darling A."/>
            <person name="Degnan S.M."/>
            <person name="Oakley T.H."/>
            <person name="Plachetzki D.C."/>
            <person name="Zhai Y."/>
            <person name="Adamski M."/>
            <person name="Calcino A."/>
            <person name="Cummins S.F."/>
            <person name="Goodstein D.M."/>
            <person name="Harris C."/>
            <person name="Jackson D.J."/>
            <person name="Leys S.P."/>
            <person name="Shu S."/>
            <person name="Woodcroft B.J."/>
            <person name="Vervoort M."/>
            <person name="Kosik K.S."/>
            <person name="Manning G."/>
            <person name="Degnan B.M."/>
            <person name="Rokhsar D.S."/>
        </authorList>
    </citation>
    <scope>NUCLEOTIDE SEQUENCE [LARGE SCALE GENOMIC DNA]</scope>
</reference>
<proteinExistence type="inferred from homology"/>
<dbReference type="GO" id="GO:0008203">
    <property type="term" value="P:cholesterol metabolic process"/>
    <property type="evidence" value="ECO:0007669"/>
    <property type="project" value="TreeGrafter"/>
</dbReference>
<evidence type="ECO:0000256" key="8">
    <source>
        <dbReference type="ARBA" id="ARBA00023315"/>
    </source>
</evidence>
<evidence type="ECO:0000256" key="5">
    <source>
        <dbReference type="ARBA" id="ARBA00022824"/>
    </source>
</evidence>
<dbReference type="eggNOG" id="KOG0380">
    <property type="taxonomic scope" value="Eukaryota"/>
</dbReference>
<keyword evidence="7 9" id="KW-0472">Membrane</keyword>
<dbReference type="OrthoDB" id="10039049at2759"/>
<dbReference type="GO" id="GO:0008374">
    <property type="term" value="F:O-acyltransferase activity"/>
    <property type="evidence" value="ECO:0007669"/>
    <property type="project" value="InterPro"/>
</dbReference>
<keyword evidence="3" id="KW-0808">Transferase</keyword>
<sequence length="454" mass="52806">MKSNGTDEMKKPQVSADPRVVVFKKRESPFEQLVKDNEHIRSLVLIGLTATAFYLLCFIAHDSMEAGQLYWNVDYYFGGWGSLGDIGRAMMLEVLILIAGFLFYPCFMAWLHLRKLSVLFDPVFGLMYVCMFIGTFPTLWWAKGYFKLPPFVVTTLAIEQLRFCMKTYSFVRENAYKVLYPWSKDDKTGPAVWYEGQMSPKVGSFRQYIYFLFCPTLLYRDHYPRNSGPVNWQKAIIYLACFIISLLIVLPFFSRYLYPKSLHWKELVHCFIVAIPPGFAVSTLASICVMHGWMNFGAEITGFADREFYSDWWNSTIFTEFYRKWNNIPHHFIHDYLYNDVRKVTRFKPLVLFVPLFASSIIHEYVIGVTMGVFIPILTVMFAGVGVFVAFIWPPKHMRIIRQSFFISSLSVGVAAILVCSMIEQKARELCPHEEESLLDIFMPRVIECFSVYN</sequence>
<evidence type="ECO:0000313" key="10">
    <source>
        <dbReference type="EnsemblMetazoa" id="Aqu2.1.33601_001"/>
    </source>
</evidence>
<evidence type="ECO:0000256" key="3">
    <source>
        <dbReference type="ARBA" id="ARBA00022679"/>
    </source>
</evidence>
<keyword evidence="4 9" id="KW-0812">Transmembrane</keyword>
<evidence type="ECO:0000256" key="6">
    <source>
        <dbReference type="ARBA" id="ARBA00022989"/>
    </source>
</evidence>
<keyword evidence="6 9" id="KW-1133">Transmembrane helix</keyword>
<dbReference type="InParanoid" id="A0A1X7V0X3"/>
<dbReference type="PANTHER" id="PTHR10408:SF8">
    <property type="entry name" value="O-ACYLTRANSFERASE"/>
    <property type="match status" value="1"/>
</dbReference>
<feature type="transmembrane region" description="Helical" evidence="9">
    <location>
        <begin position="373"/>
        <end position="393"/>
    </location>
</feature>
<feature type="transmembrane region" description="Helical" evidence="9">
    <location>
        <begin position="266"/>
        <end position="289"/>
    </location>
</feature>
<feature type="transmembrane region" description="Helical" evidence="9">
    <location>
        <begin position="43"/>
        <end position="61"/>
    </location>
</feature>
<dbReference type="EnsemblMetazoa" id="XM_019995672.1">
    <property type="protein sequence ID" value="XP_019851231.1"/>
    <property type="gene ID" value="LOC105312507"/>
</dbReference>
<gene>
    <name evidence="10" type="primary">105312507</name>
</gene>
<dbReference type="Proteomes" id="UP000007879">
    <property type="component" value="Unassembled WGS sequence"/>
</dbReference>
<dbReference type="Pfam" id="PF03062">
    <property type="entry name" value="MBOAT"/>
    <property type="match status" value="1"/>
</dbReference>
<reference evidence="10" key="2">
    <citation type="submission" date="2017-05" db="UniProtKB">
        <authorList>
            <consortium name="EnsemblMetazoa"/>
        </authorList>
    </citation>
    <scope>IDENTIFICATION</scope>
</reference>
<evidence type="ECO:0000256" key="1">
    <source>
        <dbReference type="ARBA" id="ARBA00004477"/>
    </source>
</evidence>
<accession>A0A1X7V0X3</accession>
<feature type="transmembrane region" description="Helical" evidence="9">
    <location>
        <begin position="235"/>
        <end position="254"/>
    </location>
</feature>
<organism evidence="10">
    <name type="scientific">Amphimedon queenslandica</name>
    <name type="common">Sponge</name>
    <dbReference type="NCBI Taxonomy" id="400682"/>
    <lineage>
        <taxon>Eukaryota</taxon>
        <taxon>Metazoa</taxon>
        <taxon>Porifera</taxon>
        <taxon>Demospongiae</taxon>
        <taxon>Heteroscleromorpha</taxon>
        <taxon>Haplosclerida</taxon>
        <taxon>Niphatidae</taxon>
        <taxon>Amphimedon</taxon>
    </lineage>
</organism>
<dbReference type="AlphaFoldDB" id="A0A1X7V0X3"/>
<dbReference type="OMA" id="NIXIWIC"/>
<evidence type="ECO:0000256" key="7">
    <source>
        <dbReference type="ARBA" id="ARBA00023136"/>
    </source>
</evidence>
<evidence type="ECO:0000256" key="4">
    <source>
        <dbReference type="ARBA" id="ARBA00022692"/>
    </source>
</evidence>
<evidence type="ECO:0008006" key="12">
    <source>
        <dbReference type="Google" id="ProtNLM"/>
    </source>
</evidence>
<protein>
    <recommendedName>
        <fullName evidence="12">O-acyltransferase</fullName>
    </recommendedName>
</protein>
<keyword evidence="8" id="KW-0012">Acyltransferase</keyword>
<dbReference type="PANTHER" id="PTHR10408">
    <property type="entry name" value="STEROL O-ACYLTRANSFERASE"/>
    <property type="match status" value="1"/>
</dbReference>
<comment type="subcellular location">
    <subcellularLocation>
        <location evidence="1">Endoplasmic reticulum membrane</location>
        <topology evidence="1">Multi-pass membrane protein</topology>
    </subcellularLocation>
</comment>
<dbReference type="InterPro" id="IPR014371">
    <property type="entry name" value="Oat_ACAT_DAG_ARE"/>
</dbReference>
<keyword evidence="5" id="KW-0256">Endoplasmic reticulum</keyword>